<sequence>EAEDPLLLLSLPPPSSLCRFLALPQQGAVGRASKQRTTAAKDATSRGTSHKPQPHAVGLGHAAAASVPLSRVLPSFLPDFLRRHFQLEVCLSREKQDVSGVVVPQNCIQHPTYSARVSKLSPLSVVLLISLLARLRQRQQQKQHQQVTGSCLLYAQRLSASPPPSLLQQMHTGKPFVCFCCSRRFSSSASKLLHLERHMRRRRQKQQQQQQHQMGSGGGVRHTTAASRIRSIATATAARQPWPAVASWIRAASCSSPESDSPATTAALAAADAEGGGFSAAGMEYGLQQQMAATAHALNTLARAELRQHEEVQEDQEIVPQEDLPEGRFQALKRHDRFPSWLPPSLGLHIEAAAGIVEAAQRASASGGLSGGEAECSKAGASALEHSASAATAREGRPTEQQQQQQATDLARVTAEAARQLQQHETKLWQWCLAAADFGDCSREPPLPVGNSWGEENSSEGSDCAHHRSVPLEAPGGALKSFSASPRQWAAALSQLAAALPCETTAALAKAAHAIATGESAAAAAAAADSESLLNALRQCAVGGAAANAASVCPARVLVQEAERMKRCYLCGCGFQLQLDEQQQQYYLPDTIGVVLQQQPEQQQLAAAIVAAVAPAVRSAVQHTSDSENMCVEGSIEGNNASIRLMEVTAAAAAISSAPQLRLAAVHPVGAFASSRSTQHQQGPQLDYYTKQQQQQQQPKYMELSSCIGAQPAALSVALDLEGALLLSQSTVAEGSAASAVASAGGRAACAADAAAAAAYRSLVSMDLTEGDLDPHQQEMVSLLRQQLPESMQIQKRAAAPVKHASACTDASATGAQSELTLQRVLPTDLVYVHRDCYLQHLQQHSSFFRLLILLLLLRWSNAPENKHALLLVGQVLLQLVQEQCFSNASRKRQQILTWPEHMGSLETPSSTAAWRPPAIKVRKRF</sequence>
<name>A0A6P6RUU7_9EIME</name>
<dbReference type="GeneID" id="34618410"/>
<dbReference type="GO" id="GO:0008270">
    <property type="term" value="F:zinc ion binding"/>
    <property type="evidence" value="ECO:0007669"/>
    <property type="project" value="UniProtKB-KW"/>
</dbReference>
<evidence type="ECO:0000313" key="5">
    <source>
        <dbReference type="RefSeq" id="XP_026191227.1"/>
    </source>
</evidence>
<evidence type="ECO:0000313" key="4">
    <source>
        <dbReference type="Proteomes" id="UP000515125"/>
    </source>
</evidence>
<dbReference type="GO" id="GO:0003713">
    <property type="term" value="F:transcription coactivator activity"/>
    <property type="evidence" value="ECO:0007669"/>
    <property type="project" value="TreeGrafter"/>
</dbReference>
<dbReference type="AlphaFoldDB" id="A0A6P6RUU7"/>
<dbReference type="OrthoDB" id="347434at2759"/>
<dbReference type="RefSeq" id="XP_026191227.1">
    <property type="nucleotide sequence ID" value="XM_026335442.1"/>
</dbReference>
<keyword evidence="4" id="KW-1185">Reference proteome</keyword>
<keyword evidence="1" id="KW-0862">Zinc</keyword>
<proteinExistence type="predicted"/>
<dbReference type="PANTHER" id="PTHR46007">
    <property type="entry name" value="MEDIATOR OF RNA POLYMERASE II TRANSCRIPTION SUBUNIT 12"/>
    <property type="match status" value="1"/>
</dbReference>
<dbReference type="PROSITE" id="PS00028">
    <property type="entry name" value="ZINC_FINGER_C2H2_1"/>
    <property type="match status" value="1"/>
</dbReference>
<dbReference type="InterPro" id="IPR051647">
    <property type="entry name" value="Mediator_comp_sub12"/>
</dbReference>
<feature type="region of interest" description="Disordered" evidence="2">
    <location>
        <begin position="29"/>
        <end position="59"/>
    </location>
</feature>
<evidence type="ECO:0000256" key="1">
    <source>
        <dbReference type="PROSITE-ProRule" id="PRU00042"/>
    </source>
</evidence>
<accession>A0A6P6RUU7</accession>
<evidence type="ECO:0000256" key="2">
    <source>
        <dbReference type="SAM" id="MobiDB-lite"/>
    </source>
</evidence>
<gene>
    <name evidence="5" type="primary">LOC34618410</name>
</gene>
<dbReference type="PROSITE" id="PS50157">
    <property type="entry name" value="ZINC_FINGER_C2H2_2"/>
    <property type="match status" value="1"/>
</dbReference>
<feature type="domain" description="C2H2-type" evidence="3">
    <location>
        <begin position="176"/>
        <end position="203"/>
    </location>
</feature>
<keyword evidence="1" id="KW-0863">Zinc-finger</keyword>
<dbReference type="Proteomes" id="UP000515125">
    <property type="component" value="Unplaced"/>
</dbReference>
<organism evidence="4 5">
    <name type="scientific">Cyclospora cayetanensis</name>
    <dbReference type="NCBI Taxonomy" id="88456"/>
    <lineage>
        <taxon>Eukaryota</taxon>
        <taxon>Sar</taxon>
        <taxon>Alveolata</taxon>
        <taxon>Apicomplexa</taxon>
        <taxon>Conoidasida</taxon>
        <taxon>Coccidia</taxon>
        <taxon>Eucoccidiorida</taxon>
        <taxon>Eimeriorina</taxon>
        <taxon>Eimeriidae</taxon>
        <taxon>Cyclospora</taxon>
    </lineage>
</organism>
<dbReference type="GO" id="GO:0016592">
    <property type="term" value="C:mediator complex"/>
    <property type="evidence" value="ECO:0007669"/>
    <property type="project" value="TreeGrafter"/>
</dbReference>
<protein>
    <submittedName>
        <fullName evidence="5">AF4/FMR2 family member 4</fullName>
    </submittedName>
</protein>
<dbReference type="PANTHER" id="PTHR46007:SF12">
    <property type="entry name" value="C2H2-TYPE DOMAIN-CONTAINING PROTEIN-RELATED"/>
    <property type="match status" value="1"/>
</dbReference>
<dbReference type="GO" id="GO:0045944">
    <property type="term" value="P:positive regulation of transcription by RNA polymerase II"/>
    <property type="evidence" value="ECO:0007669"/>
    <property type="project" value="TreeGrafter"/>
</dbReference>
<dbReference type="InterPro" id="IPR013087">
    <property type="entry name" value="Znf_C2H2_type"/>
</dbReference>
<evidence type="ECO:0000259" key="3">
    <source>
        <dbReference type="PROSITE" id="PS50157"/>
    </source>
</evidence>
<feature type="non-terminal residue" evidence="5">
    <location>
        <position position="1"/>
    </location>
</feature>
<reference evidence="5" key="1">
    <citation type="submission" date="2025-08" db="UniProtKB">
        <authorList>
            <consortium name="RefSeq"/>
        </authorList>
    </citation>
    <scope>IDENTIFICATION</scope>
</reference>
<feature type="region of interest" description="Disordered" evidence="2">
    <location>
        <begin position="380"/>
        <end position="409"/>
    </location>
</feature>
<feature type="region of interest" description="Disordered" evidence="2">
    <location>
        <begin position="199"/>
        <end position="225"/>
    </location>
</feature>
<keyword evidence="1" id="KW-0479">Metal-binding</keyword>